<dbReference type="Proteomes" id="UP000070444">
    <property type="component" value="Unassembled WGS sequence"/>
</dbReference>
<gene>
    <name evidence="2" type="ORF">CONCODRAFT_79805</name>
</gene>
<keyword evidence="2" id="KW-0808">Transferase</keyword>
<dbReference type="GO" id="GO:0006646">
    <property type="term" value="P:phosphatidylethanolamine biosynthetic process"/>
    <property type="evidence" value="ECO:0007669"/>
    <property type="project" value="TreeGrafter"/>
</dbReference>
<dbReference type="EMBL" id="KQ964583">
    <property type="protein sequence ID" value="KXN68317.1"/>
    <property type="molecule type" value="Genomic_DNA"/>
</dbReference>
<dbReference type="OrthoDB" id="10267235at2759"/>
<keyword evidence="3" id="KW-1185">Reference proteome</keyword>
<dbReference type="CDD" id="cd05157">
    <property type="entry name" value="ETNK_euk"/>
    <property type="match status" value="1"/>
</dbReference>
<evidence type="ECO:0000313" key="3">
    <source>
        <dbReference type="Proteomes" id="UP000070444"/>
    </source>
</evidence>
<dbReference type="AlphaFoldDB" id="A0A137NZW2"/>
<accession>A0A137NZW2</accession>
<reference evidence="2 3" key="1">
    <citation type="journal article" date="2015" name="Genome Biol. Evol.">
        <title>Phylogenomic analyses indicate that early fungi evolved digesting cell walls of algal ancestors of land plants.</title>
        <authorList>
            <person name="Chang Y."/>
            <person name="Wang S."/>
            <person name="Sekimoto S."/>
            <person name="Aerts A.L."/>
            <person name="Choi C."/>
            <person name="Clum A."/>
            <person name="LaButti K.M."/>
            <person name="Lindquist E.A."/>
            <person name="Yee Ngan C."/>
            <person name="Ohm R.A."/>
            <person name="Salamov A.A."/>
            <person name="Grigoriev I.V."/>
            <person name="Spatafora J.W."/>
            <person name="Berbee M.L."/>
        </authorList>
    </citation>
    <scope>NUCLEOTIDE SEQUENCE [LARGE SCALE GENOMIC DNA]</scope>
    <source>
        <strain evidence="2 3">NRRL 28638</strain>
    </source>
</reference>
<dbReference type="GO" id="GO:0005737">
    <property type="term" value="C:cytoplasm"/>
    <property type="evidence" value="ECO:0007669"/>
    <property type="project" value="TreeGrafter"/>
</dbReference>
<comment type="similarity">
    <text evidence="1">Belongs to the choline/ethanolamine kinase family.</text>
</comment>
<dbReference type="GO" id="GO:0004103">
    <property type="term" value="F:choline kinase activity"/>
    <property type="evidence" value="ECO:0007669"/>
    <property type="project" value="TreeGrafter"/>
</dbReference>
<evidence type="ECO:0000256" key="1">
    <source>
        <dbReference type="ARBA" id="ARBA00038211"/>
    </source>
</evidence>
<dbReference type="Gene3D" id="3.90.1200.10">
    <property type="match status" value="1"/>
</dbReference>
<dbReference type="PANTHER" id="PTHR22603">
    <property type="entry name" value="CHOLINE/ETHANOALAMINE KINASE"/>
    <property type="match status" value="1"/>
</dbReference>
<dbReference type="PANTHER" id="PTHR22603:SF93">
    <property type="entry name" value="RE24176P"/>
    <property type="match status" value="1"/>
</dbReference>
<proteinExistence type="inferred from homology"/>
<dbReference type="Pfam" id="PF01633">
    <property type="entry name" value="Choline_kinase"/>
    <property type="match status" value="1"/>
</dbReference>
<sequence>MNISTVDRSPQFSPEMVPHLFQRKKFPSFKKPSIPSEQNLNIYITHSTTKSEIISQVVPIAKRLIPGWSKVQEHQIQLSSISGALTNSIFIVENTTITNKNLTRKVLLRVYGQGVDQFIDREREINLLSKLSVCNVGPKLLGIFKNGRFEQYYDSITLTHDMIRDPDTSRHIASRMCELHNIVNIYPAPKNNIPEIWKNVDKWLPSAEEAYKASKCIKSADCYSVDFDHIRKSLPLLKNTIQSLCSPIVFCHNDAQYGNILKLKGSDELVVVDFEYSGYNYRGFDIANHFCEWMANYHSSSPHKLNPEEYPSTEEQINFIKSYLSTQFQQPGEFEPLDYNNLVNELLHEIKVFTLTSHLKWGLWGVIQASQSSIDFDYLAYGTQRLHMFNLAAKELFSQN</sequence>
<dbReference type="OMA" id="IETSIDY"/>
<dbReference type="InterPro" id="IPR011009">
    <property type="entry name" value="Kinase-like_dom_sf"/>
</dbReference>
<protein>
    <submittedName>
        <fullName evidence="2">Kinase-like protein</fullName>
    </submittedName>
</protein>
<organism evidence="2 3">
    <name type="scientific">Conidiobolus coronatus (strain ATCC 28846 / CBS 209.66 / NRRL 28638)</name>
    <name type="common">Delacroixia coronata</name>
    <dbReference type="NCBI Taxonomy" id="796925"/>
    <lineage>
        <taxon>Eukaryota</taxon>
        <taxon>Fungi</taxon>
        <taxon>Fungi incertae sedis</taxon>
        <taxon>Zoopagomycota</taxon>
        <taxon>Entomophthoromycotina</taxon>
        <taxon>Entomophthoromycetes</taxon>
        <taxon>Entomophthorales</taxon>
        <taxon>Ancylistaceae</taxon>
        <taxon>Conidiobolus</taxon>
    </lineage>
</organism>
<dbReference type="Gene3D" id="3.30.200.20">
    <property type="entry name" value="Phosphorylase Kinase, domain 1"/>
    <property type="match status" value="1"/>
</dbReference>
<evidence type="ECO:0000313" key="2">
    <source>
        <dbReference type="EMBL" id="KXN68317.1"/>
    </source>
</evidence>
<dbReference type="GO" id="GO:0004305">
    <property type="term" value="F:ethanolamine kinase activity"/>
    <property type="evidence" value="ECO:0007669"/>
    <property type="project" value="TreeGrafter"/>
</dbReference>
<dbReference type="SUPFAM" id="SSF56112">
    <property type="entry name" value="Protein kinase-like (PK-like)"/>
    <property type="match status" value="1"/>
</dbReference>
<dbReference type="STRING" id="796925.A0A137NZW2"/>
<name>A0A137NZW2_CONC2</name>
<keyword evidence="2" id="KW-0418">Kinase</keyword>